<evidence type="ECO:0000313" key="6">
    <source>
        <dbReference type="Proteomes" id="UP000315750"/>
    </source>
</evidence>
<reference evidence="5 6" key="1">
    <citation type="submission" date="2019-02" db="EMBL/GenBank/DDBJ databases">
        <title>Deep-cultivation of Planctomycetes and their phenomic and genomic characterization uncovers novel biology.</title>
        <authorList>
            <person name="Wiegand S."/>
            <person name="Jogler M."/>
            <person name="Boedeker C."/>
            <person name="Pinto D."/>
            <person name="Vollmers J."/>
            <person name="Rivas-Marin E."/>
            <person name="Kohn T."/>
            <person name="Peeters S.H."/>
            <person name="Heuer A."/>
            <person name="Rast P."/>
            <person name="Oberbeckmann S."/>
            <person name="Bunk B."/>
            <person name="Jeske O."/>
            <person name="Meyerdierks A."/>
            <person name="Storesund J.E."/>
            <person name="Kallscheuer N."/>
            <person name="Luecker S."/>
            <person name="Lage O.M."/>
            <person name="Pohl T."/>
            <person name="Merkel B.J."/>
            <person name="Hornburger P."/>
            <person name="Mueller R.-W."/>
            <person name="Bruemmer F."/>
            <person name="Labrenz M."/>
            <person name="Spormann A.M."/>
            <person name="Op den Camp H."/>
            <person name="Overmann J."/>
            <person name="Amann R."/>
            <person name="Jetten M.S.M."/>
            <person name="Mascher T."/>
            <person name="Medema M.H."/>
            <person name="Devos D.P."/>
            <person name="Kaster A.-K."/>
            <person name="Ovreas L."/>
            <person name="Rohde M."/>
            <person name="Galperin M.Y."/>
            <person name="Jogler C."/>
        </authorList>
    </citation>
    <scope>NUCLEOTIDE SEQUENCE [LARGE SCALE GENOMIC DNA]</scope>
    <source>
        <strain evidence="5 6">Pan181</strain>
    </source>
</reference>
<name>A0A518AL88_9BACT</name>
<keyword evidence="4" id="KW-0812">Transmembrane</keyword>
<dbReference type="KEGG" id="amuc:Pan181_16600"/>
<evidence type="ECO:0000313" key="5">
    <source>
        <dbReference type="EMBL" id="QDU55471.1"/>
    </source>
</evidence>
<dbReference type="InterPro" id="IPR050745">
    <property type="entry name" value="Multifunctional_regulatory"/>
</dbReference>
<dbReference type="InterPro" id="IPR036770">
    <property type="entry name" value="Ankyrin_rpt-contain_sf"/>
</dbReference>
<dbReference type="Proteomes" id="UP000315750">
    <property type="component" value="Chromosome"/>
</dbReference>
<organism evidence="5 6">
    <name type="scientific">Aeoliella mucimassa</name>
    <dbReference type="NCBI Taxonomy" id="2527972"/>
    <lineage>
        <taxon>Bacteria</taxon>
        <taxon>Pseudomonadati</taxon>
        <taxon>Planctomycetota</taxon>
        <taxon>Planctomycetia</taxon>
        <taxon>Pirellulales</taxon>
        <taxon>Lacipirellulaceae</taxon>
        <taxon>Aeoliella</taxon>
    </lineage>
</organism>
<proteinExistence type="predicted"/>
<evidence type="ECO:0000256" key="1">
    <source>
        <dbReference type="ARBA" id="ARBA00022737"/>
    </source>
</evidence>
<gene>
    <name evidence="5" type="ORF">Pan181_16600</name>
</gene>
<dbReference type="Gene3D" id="1.25.40.20">
    <property type="entry name" value="Ankyrin repeat-containing domain"/>
    <property type="match status" value="1"/>
</dbReference>
<keyword evidence="6" id="KW-1185">Reference proteome</keyword>
<keyword evidence="4" id="KW-0472">Membrane</keyword>
<feature type="transmembrane region" description="Helical" evidence="4">
    <location>
        <begin position="12"/>
        <end position="32"/>
    </location>
</feature>
<dbReference type="PROSITE" id="PS50088">
    <property type="entry name" value="ANK_REPEAT"/>
    <property type="match status" value="1"/>
</dbReference>
<sequence>MNVITSISRIPVPIGIFIAIMLMQVSTFGQAIEMKSRPFHEKYKWIAEDFFDDSQVIALCKAIEANDLKEMDRLLAAGADANAKGKGNMTPLLWAYPENHPERLKKLLEHGADPNVIFTSDFNTRRSIIVPGDSVTHMVCDCYFPKYFEYVFEHGGDPNLVHPQSHNTPMLVLIYGLCQDKKAKLQRLIDLGADLEANHDDELTGYATPVTVSISCFSQFDLTLLLLESGADYRRHRPDHAARLIHLAEGANSSVMSKETRKELQKVIDWLEAHGESLEEAAEDKKKWREWREAGTYQEMMAKEVEKLKAETAEKQP</sequence>
<dbReference type="SMART" id="SM00248">
    <property type="entry name" value="ANK"/>
    <property type="match status" value="4"/>
</dbReference>
<dbReference type="Pfam" id="PF00023">
    <property type="entry name" value="Ank"/>
    <property type="match status" value="1"/>
</dbReference>
<dbReference type="InterPro" id="IPR002110">
    <property type="entry name" value="Ankyrin_rpt"/>
</dbReference>
<keyword evidence="4" id="KW-1133">Transmembrane helix</keyword>
<dbReference type="SUPFAM" id="SSF48403">
    <property type="entry name" value="Ankyrin repeat"/>
    <property type="match status" value="1"/>
</dbReference>
<evidence type="ECO:0000256" key="2">
    <source>
        <dbReference type="ARBA" id="ARBA00023043"/>
    </source>
</evidence>
<evidence type="ECO:0000256" key="3">
    <source>
        <dbReference type="PROSITE-ProRule" id="PRU00023"/>
    </source>
</evidence>
<dbReference type="EMBL" id="CP036278">
    <property type="protein sequence ID" value="QDU55471.1"/>
    <property type="molecule type" value="Genomic_DNA"/>
</dbReference>
<keyword evidence="1" id="KW-0677">Repeat</keyword>
<keyword evidence="2 3" id="KW-0040">ANK repeat</keyword>
<evidence type="ECO:0000256" key="4">
    <source>
        <dbReference type="SAM" id="Phobius"/>
    </source>
</evidence>
<feature type="repeat" description="ANK" evidence="3">
    <location>
        <begin position="87"/>
        <end position="119"/>
    </location>
</feature>
<dbReference type="PANTHER" id="PTHR24189">
    <property type="entry name" value="MYOTROPHIN"/>
    <property type="match status" value="1"/>
</dbReference>
<dbReference type="AlphaFoldDB" id="A0A518AL88"/>
<accession>A0A518AL88</accession>
<protein>
    <submittedName>
        <fullName evidence="5">Ankyrin repeats (3 copies)</fullName>
    </submittedName>
</protein>